<dbReference type="GO" id="GO:0000981">
    <property type="term" value="F:DNA-binding transcription factor activity, RNA polymerase II-specific"/>
    <property type="evidence" value="ECO:0007669"/>
    <property type="project" value="TreeGrafter"/>
</dbReference>
<feature type="domain" description="C2H2-type" evidence="13">
    <location>
        <begin position="378"/>
        <end position="405"/>
    </location>
</feature>
<dbReference type="SUPFAM" id="SSF57667">
    <property type="entry name" value="beta-beta-alpha zinc fingers"/>
    <property type="match status" value="3"/>
</dbReference>
<dbReference type="SMART" id="SM00349">
    <property type="entry name" value="KRAB"/>
    <property type="match status" value="1"/>
</dbReference>
<dbReference type="Pfam" id="PF00096">
    <property type="entry name" value="zf-C2H2"/>
    <property type="match status" value="4"/>
</dbReference>
<feature type="compositionally biased region" description="Low complexity" evidence="12">
    <location>
        <begin position="408"/>
        <end position="417"/>
    </location>
</feature>
<dbReference type="FunFam" id="3.30.160.60:FF:000496">
    <property type="entry name" value="Zinc finger with KRAB and SCAN domains 1"/>
    <property type="match status" value="1"/>
</dbReference>
<evidence type="ECO:0000256" key="2">
    <source>
        <dbReference type="ARBA" id="ARBA00004123"/>
    </source>
</evidence>
<evidence type="ECO:0000256" key="6">
    <source>
        <dbReference type="ARBA" id="ARBA00022833"/>
    </source>
</evidence>
<dbReference type="GO" id="GO:0005634">
    <property type="term" value="C:nucleus"/>
    <property type="evidence" value="ECO:0007669"/>
    <property type="project" value="UniProtKB-SubCell"/>
</dbReference>
<keyword evidence="4" id="KW-0677">Repeat</keyword>
<feature type="domain" description="C2H2-type" evidence="13">
    <location>
        <begin position="549"/>
        <end position="576"/>
    </location>
</feature>
<keyword evidence="5 11" id="KW-0863">Zinc-finger</keyword>
<keyword evidence="7" id="KW-0805">Transcription regulation</keyword>
<evidence type="ECO:0000313" key="16">
    <source>
        <dbReference type="Proteomes" id="UP000694403"/>
    </source>
</evidence>
<sequence>VRLETAVISLPVMTSIQAVERKVEAHTTRLLNLEGRTGTTEKKLTGCERTVVEFGNQLESKWAALETLIQENSLLQRRLENVENLLRNRNFWILRLPPGTKGQVPQEWGSLEEWQKELYKNVMKGNYETLISLDYAISKPDILARIEQGEEPCVWDQQDSERVEIPVAPCTGPESPVWTSDALSQIKQEEDPQVQDQGALEESKIPTDPPHHSPADEGIVIKTEVEEVPGMSLERANEEAVLGPWERVQDPGEELPENPEVPGMLLGGFEEEDFQDPGEELPENPEVPGMLLGGFEEEGFQDPGEVTAREVACRSVTPQRNHAESRTVNAAHWGGALIHHRRKSTRERLFVCTVCGKSFRLKINLLIHQKGHANEVLNDCTTCGESFRAKQKFLLHLRHQTAEGTCALPAPLESSSPAAPPESQPQSQTDDSSSGITKRGKRLGHKSSRSKYQPPRVQRTYTCVECMEHFSKRRCLAVHKRLHANRSKGSLVLCPYCSKSFTRPSDLIRHQRIHTGERPYQCAQCHKTFNRHHHLVDHQKIHTKRERPYRCGECGKAYIRRQHLLKHKHSHRKKKA</sequence>
<evidence type="ECO:0000256" key="4">
    <source>
        <dbReference type="ARBA" id="ARBA00022737"/>
    </source>
</evidence>
<evidence type="ECO:0000256" key="12">
    <source>
        <dbReference type="SAM" id="MobiDB-lite"/>
    </source>
</evidence>
<feature type="domain" description="C2H2-type" evidence="13">
    <location>
        <begin position="492"/>
        <end position="519"/>
    </location>
</feature>
<feature type="region of interest" description="Disordered" evidence="12">
    <location>
        <begin position="187"/>
        <end position="216"/>
    </location>
</feature>
<dbReference type="CDD" id="cd07765">
    <property type="entry name" value="KRAB_A-box"/>
    <property type="match status" value="1"/>
</dbReference>
<feature type="compositionally biased region" description="Basic and acidic residues" evidence="12">
    <location>
        <begin position="201"/>
        <end position="215"/>
    </location>
</feature>
<reference evidence="15" key="2">
    <citation type="submission" date="2025-09" db="UniProtKB">
        <authorList>
            <consortium name="Ensembl"/>
        </authorList>
    </citation>
    <scope>IDENTIFICATION</scope>
</reference>
<keyword evidence="10" id="KW-0539">Nucleus</keyword>
<comment type="subcellular location">
    <subcellularLocation>
        <location evidence="2">Nucleus</location>
    </subcellularLocation>
</comment>
<evidence type="ECO:0000256" key="9">
    <source>
        <dbReference type="ARBA" id="ARBA00023163"/>
    </source>
</evidence>
<evidence type="ECO:0000256" key="5">
    <source>
        <dbReference type="ARBA" id="ARBA00022771"/>
    </source>
</evidence>
<evidence type="ECO:0000256" key="8">
    <source>
        <dbReference type="ARBA" id="ARBA00023125"/>
    </source>
</evidence>
<protein>
    <recommendedName>
        <fullName evidence="17">Zinc finger protein 777</fullName>
    </recommendedName>
</protein>
<keyword evidence="3" id="KW-0479">Metal-binding</keyword>
<dbReference type="GO" id="GO:0042802">
    <property type="term" value="F:identical protein binding"/>
    <property type="evidence" value="ECO:0007669"/>
    <property type="project" value="UniProtKB-ARBA"/>
</dbReference>
<dbReference type="InterPro" id="IPR013087">
    <property type="entry name" value="Znf_C2H2_type"/>
</dbReference>
<feature type="domain" description="KRAB" evidence="14">
    <location>
        <begin position="94"/>
        <end position="165"/>
    </location>
</feature>
<feature type="region of interest" description="Disordered" evidence="12">
    <location>
        <begin position="408"/>
        <end position="454"/>
    </location>
</feature>
<keyword evidence="9" id="KW-0804">Transcription</keyword>
<dbReference type="PROSITE" id="PS50805">
    <property type="entry name" value="KRAB"/>
    <property type="match status" value="1"/>
</dbReference>
<evidence type="ECO:0000313" key="15">
    <source>
        <dbReference type="Ensembl" id="ENSCSRP00000016313.1"/>
    </source>
</evidence>
<dbReference type="FunFam" id="3.30.160.60:FF:000295">
    <property type="entry name" value="zinc finger protein 19"/>
    <property type="match status" value="1"/>
</dbReference>
<feature type="domain" description="C2H2-type" evidence="13">
    <location>
        <begin position="520"/>
        <end position="547"/>
    </location>
</feature>
<dbReference type="PROSITE" id="PS50157">
    <property type="entry name" value="ZINC_FINGER_C2H2_2"/>
    <property type="match status" value="6"/>
</dbReference>
<dbReference type="FunFam" id="3.30.160.60:FF:000671">
    <property type="entry name" value="Zinc finger protein 26"/>
    <property type="match status" value="1"/>
</dbReference>
<comment type="function">
    <text evidence="1">May be involved in transcriptional regulation.</text>
</comment>
<evidence type="ECO:0008006" key="17">
    <source>
        <dbReference type="Google" id="ProtNLM"/>
    </source>
</evidence>
<dbReference type="GO" id="GO:0000977">
    <property type="term" value="F:RNA polymerase II transcription regulatory region sequence-specific DNA binding"/>
    <property type="evidence" value="ECO:0007669"/>
    <property type="project" value="TreeGrafter"/>
</dbReference>
<dbReference type="InterPro" id="IPR036051">
    <property type="entry name" value="KRAB_dom_sf"/>
</dbReference>
<feature type="compositionally biased region" description="Basic residues" evidence="12">
    <location>
        <begin position="438"/>
        <end position="449"/>
    </location>
</feature>
<accession>A0A8C3SJY8</accession>
<evidence type="ECO:0000256" key="1">
    <source>
        <dbReference type="ARBA" id="ARBA00003767"/>
    </source>
</evidence>
<proteinExistence type="predicted"/>
<keyword evidence="6" id="KW-0862">Zinc</keyword>
<dbReference type="Ensembl" id="ENSCSRT00000017030.1">
    <property type="protein sequence ID" value="ENSCSRP00000016313.1"/>
    <property type="gene ID" value="ENSCSRG00000012470.1"/>
</dbReference>
<evidence type="ECO:0000256" key="10">
    <source>
        <dbReference type="ARBA" id="ARBA00023242"/>
    </source>
</evidence>
<keyword evidence="8" id="KW-0238">DNA-binding</keyword>
<dbReference type="FunFam" id="3.30.160.60:FF:000446">
    <property type="entry name" value="Zinc finger protein"/>
    <property type="match status" value="1"/>
</dbReference>
<dbReference type="PROSITE" id="PS00028">
    <property type="entry name" value="ZINC_FINGER_C2H2_1"/>
    <property type="match status" value="5"/>
</dbReference>
<feature type="domain" description="C2H2-type" evidence="13">
    <location>
        <begin position="461"/>
        <end position="488"/>
    </location>
</feature>
<dbReference type="Pfam" id="PF01352">
    <property type="entry name" value="KRAB"/>
    <property type="match status" value="1"/>
</dbReference>
<dbReference type="Gene3D" id="6.10.140.140">
    <property type="match status" value="1"/>
</dbReference>
<name>A0A8C3SJY8_CHESE</name>
<evidence type="ECO:0000256" key="11">
    <source>
        <dbReference type="PROSITE-ProRule" id="PRU00042"/>
    </source>
</evidence>
<dbReference type="InterPro" id="IPR036236">
    <property type="entry name" value="Znf_C2H2_sf"/>
</dbReference>
<dbReference type="AlphaFoldDB" id="A0A8C3SJY8"/>
<dbReference type="GO" id="GO:0008270">
    <property type="term" value="F:zinc ion binding"/>
    <property type="evidence" value="ECO:0007669"/>
    <property type="project" value="UniProtKB-KW"/>
</dbReference>
<dbReference type="InterPro" id="IPR001909">
    <property type="entry name" value="KRAB"/>
</dbReference>
<evidence type="ECO:0000256" key="7">
    <source>
        <dbReference type="ARBA" id="ARBA00023015"/>
    </source>
</evidence>
<dbReference type="SUPFAM" id="SSF109640">
    <property type="entry name" value="KRAB domain (Kruppel-associated box)"/>
    <property type="match status" value="1"/>
</dbReference>
<organism evidence="15 16">
    <name type="scientific">Chelydra serpentina</name>
    <name type="common">Snapping turtle</name>
    <name type="synonym">Testudo serpentina</name>
    <dbReference type="NCBI Taxonomy" id="8475"/>
    <lineage>
        <taxon>Eukaryota</taxon>
        <taxon>Metazoa</taxon>
        <taxon>Chordata</taxon>
        <taxon>Craniata</taxon>
        <taxon>Vertebrata</taxon>
        <taxon>Euteleostomi</taxon>
        <taxon>Archelosauria</taxon>
        <taxon>Testudinata</taxon>
        <taxon>Testudines</taxon>
        <taxon>Cryptodira</taxon>
        <taxon>Durocryptodira</taxon>
        <taxon>Americhelydia</taxon>
        <taxon>Chelydroidea</taxon>
        <taxon>Chelydridae</taxon>
        <taxon>Chelydra</taxon>
    </lineage>
</organism>
<dbReference type="PANTHER" id="PTHR24381:SF269">
    <property type="entry name" value="ZINC FINGER PROTEIN 398"/>
    <property type="match status" value="1"/>
</dbReference>
<feature type="compositionally biased region" description="Low complexity" evidence="12">
    <location>
        <begin position="424"/>
        <end position="434"/>
    </location>
</feature>
<dbReference type="SMART" id="SM00355">
    <property type="entry name" value="ZnF_C2H2"/>
    <property type="match status" value="6"/>
</dbReference>
<dbReference type="Proteomes" id="UP000694403">
    <property type="component" value="Unplaced"/>
</dbReference>
<dbReference type="PANTHER" id="PTHR24381">
    <property type="entry name" value="ZINC FINGER PROTEIN"/>
    <property type="match status" value="1"/>
</dbReference>
<dbReference type="Gene3D" id="3.30.160.60">
    <property type="entry name" value="Classic Zinc Finger"/>
    <property type="match status" value="4"/>
</dbReference>
<reference evidence="15" key="1">
    <citation type="submission" date="2025-08" db="UniProtKB">
        <authorList>
            <consortium name="Ensembl"/>
        </authorList>
    </citation>
    <scope>IDENTIFICATION</scope>
</reference>
<evidence type="ECO:0000259" key="13">
    <source>
        <dbReference type="PROSITE" id="PS50157"/>
    </source>
</evidence>
<evidence type="ECO:0000259" key="14">
    <source>
        <dbReference type="PROSITE" id="PS50805"/>
    </source>
</evidence>
<evidence type="ECO:0000256" key="3">
    <source>
        <dbReference type="ARBA" id="ARBA00022723"/>
    </source>
</evidence>
<keyword evidence="16" id="KW-1185">Reference proteome</keyword>
<feature type="domain" description="C2H2-type" evidence="13">
    <location>
        <begin position="350"/>
        <end position="377"/>
    </location>
</feature>